<dbReference type="InterPro" id="IPR048950">
    <property type="entry name" value="Ppx_GppA_C"/>
</dbReference>
<dbReference type="SUPFAM" id="SSF109604">
    <property type="entry name" value="HD-domain/PDEase-like"/>
    <property type="match status" value="1"/>
</dbReference>
<dbReference type="Proteomes" id="UP000236434">
    <property type="component" value="Unassembled WGS sequence"/>
</dbReference>
<accession>A0A2K1P729</accession>
<dbReference type="CDD" id="cd00077">
    <property type="entry name" value="HDc"/>
    <property type="match status" value="1"/>
</dbReference>
<dbReference type="Pfam" id="PF21447">
    <property type="entry name" value="Ppx-GppA_III"/>
    <property type="match status" value="1"/>
</dbReference>
<dbReference type="SUPFAM" id="SSF53067">
    <property type="entry name" value="Actin-like ATPase domain"/>
    <property type="match status" value="2"/>
</dbReference>
<dbReference type="Pfam" id="PF02541">
    <property type="entry name" value="Ppx-GppA"/>
    <property type="match status" value="1"/>
</dbReference>
<evidence type="ECO:0000259" key="1">
    <source>
        <dbReference type="Pfam" id="PF02541"/>
    </source>
</evidence>
<name>A0A2K1P729_9BACT</name>
<evidence type="ECO:0000259" key="2">
    <source>
        <dbReference type="Pfam" id="PF21447"/>
    </source>
</evidence>
<dbReference type="Gene3D" id="3.30.420.150">
    <property type="entry name" value="Exopolyphosphatase. Domain 2"/>
    <property type="match status" value="1"/>
</dbReference>
<evidence type="ECO:0000313" key="3">
    <source>
        <dbReference type="EMBL" id="PNR98603.1"/>
    </source>
</evidence>
<dbReference type="RefSeq" id="WP_103066025.1">
    <property type="nucleotide sequence ID" value="NZ_AZRL01000001.1"/>
</dbReference>
<dbReference type="Gene3D" id="1.10.3210.10">
    <property type="entry name" value="Hypothetical protein af1432"/>
    <property type="match status" value="1"/>
</dbReference>
<organism evidence="3 4">
    <name type="scientific">Petrotoga olearia DSM 13574</name>
    <dbReference type="NCBI Taxonomy" id="1122955"/>
    <lineage>
        <taxon>Bacteria</taxon>
        <taxon>Thermotogati</taxon>
        <taxon>Thermotogota</taxon>
        <taxon>Thermotogae</taxon>
        <taxon>Petrotogales</taxon>
        <taxon>Petrotogaceae</taxon>
        <taxon>Petrotoga</taxon>
    </lineage>
</organism>
<feature type="domain" description="Ppx/GppA phosphatase C-terminal" evidence="2">
    <location>
        <begin position="323"/>
        <end position="468"/>
    </location>
</feature>
<comment type="caution">
    <text evidence="3">The sequence shown here is derived from an EMBL/GenBank/DDBJ whole genome shotgun (WGS) entry which is preliminary data.</text>
</comment>
<dbReference type="InterPro" id="IPR050273">
    <property type="entry name" value="GppA/Ppx_hydrolase"/>
</dbReference>
<sequence>MVAGVINIGTENISFDIAQNDQDDINIIESLDYPLFLGKDTFTIGRISFEKVEILSQKLLGFKRVAEEYGTNRLKIVGTTALREAENLDFILDQIETRTGLAINVLDDYEEKSHIYMELIRNFEKYKRYKKDDVLFVYIGTGSMGLATYSKGLIDNSQNIKIGSVKVSEMLRALEENTLHYSNLIREYLSTFYHPIKVWLSNKKIKTFVTCGNEIEFLAGLLEKDEEEVMNVSQAEFNVLFQDLKSKNATELSREYDISENKANSLLSALAFYRLLLEVSGAENILVFPKVNLSSSLLFQVLLSRKYRRFFNLLEKSTIISSRNIGKKYSYEEKHSQTVEKYAMKLFDVLEPVHQLGKRHRLLLQVSAILHDMGKYVNIKKHYLHSYNIIKGSEIIGLTSKELDIVSRIAYFHSAQDLEIDDYSSQLENISDKILITKMLAILRLADALDVAHESKLGDIEVNLEGNRLIIITHTPKETLLEEWALKRKDNFFLEVFGIVPELVRKI</sequence>
<feature type="domain" description="Ppx/GppA phosphatase N-terminal" evidence="1">
    <location>
        <begin position="18"/>
        <end position="278"/>
    </location>
</feature>
<dbReference type="Gene3D" id="3.30.420.40">
    <property type="match status" value="1"/>
</dbReference>
<dbReference type="PANTHER" id="PTHR30005:SF0">
    <property type="entry name" value="RETROGRADE REGULATION PROTEIN 2"/>
    <property type="match status" value="1"/>
</dbReference>
<dbReference type="CDD" id="cd24006">
    <property type="entry name" value="ASKHA_NBD_PPX_GppA"/>
    <property type="match status" value="1"/>
</dbReference>
<reference evidence="3 4" key="1">
    <citation type="submission" date="2013-12" db="EMBL/GenBank/DDBJ databases">
        <title>Comparative genomics of Petrotoga isolates.</title>
        <authorList>
            <person name="Nesbo C.L."/>
            <person name="Charchuk R."/>
            <person name="Chow K."/>
        </authorList>
    </citation>
    <scope>NUCLEOTIDE SEQUENCE [LARGE SCALE GENOMIC DNA]</scope>
    <source>
        <strain evidence="3 4">DSM 13574</strain>
    </source>
</reference>
<gene>
    <name evidence="3" type="ORF">X929_00015</name>
</gene>
<proteinExistence type="predicted"/>
<protein>
    <recommendedName>
        <fullName evidence="5">Exopolyphosphatase</fullName>
    </recommendedName>
</protein>
<dbReference type="EMBL" id="AZRL01000001">
    <property type="protein sequence ID" value="PNR98603.1"/>
    <property type="molecule type" value="Genomic_DNA"/>
</dbReference>
<evidence type="ECO:0000313" key="4">
    <source>
        <dbReference type="Proteomes" id="UP000236434"/>
    </source>
</evidence>
<dbReference type="PANTHER" id="PTHR30005">
    <property type="entry name" value="EXOPOLYPHOSPHATASE"/>
    <property type="match status" value="1"/>
</dbReference>
<dbReference type="InterPro" id="IPR003695">
    <property type="entry name" value="Ppx_GppA_N"/>
</dbReference>
<dbReference type="OrthoDB" id="9814545at2"/>
<dbReference type="InterPro" id="IPR003607">
    <property type="entry name" value="HD/PDEase_dom"/>
</dbReference>
<dbReference type="InterPro" id="IPR043129">
    <property type="entry name" value="ATPase_NBD"/>
</dbReference>
<evidence type="ECO:0008006" key="5">
    <source>
        <dbReference type="Google" id="ProtNLM"/>
    </source>
</evidence>
<dbReference type="AlphaFoldDB" id="A0A2K1P729"/>
<dbReference type="GO" id="GO:0016462">
    <property type="term" value="F:pyrophosphatase activity"/>
    <property type="evidence" value="ECO:0007669"/>
    <property type="project" value="TreeGrafter"/>
</dbReference>